<accession>A0A9D1HQA5</accession>
<feature type="chain" id="PRO_5039356755" description="Thioredoxin-like fold domain-containing protein" evidence="1">
    <location>
        <begin position="23"/>
        <end position="174"/>
    </location>
</feature>
<dbReference type="PROSITE" id="PS51257">
    <property type="entry name" value="PROKAR_LIPOPROTEIN"/>
    <property type="match status" value="1"/>
</dbReference>
<comment type="caution">
    <text evidence="2">The sequence shown here is derived from an EMBL/GenBank/DDBJ whole genome shotgun (WGS) entry which is preliminary data.</text>
</comment>
<dbReference type="Proteomes" id="UP000824175">
    <property type="component" value="Unassembled WGS sequence"/>
</dbReference>
<evidence type="ECO:0000256" key="1">
    <source>
        <dbReference type="SAM" id="SignalP"/>
    </source>
</evidence>
<evidence type="ECO:0000313" key="3">
    <source>
        <dbReference type="Proteomes" id="UP000824175"/>
    </source>
</evidence>
<dbReference type="AlphaFoldDB" id="A0A9D1HQA5"/>
<organism evidence="2 3">
    <name type="scientific">Candidatus Fimiplasma intestinipullorum</name>
    <dbReference type="NCBI Taxonomy" id="2840825"/>
    <lineage>
        <taxon>Bacteria</taxon>
        <taxon>Bacillati</taxon>
        <taxon>Bacillota</taxon>
        <taxon>Clostridia</taxon>
        <taxon>Eubacteriales</taxon>
        <taxon>Candidatus Fimiplasma</taxon>
    </lineage>
</organism>
<evidence type="ECO:0008006" key="4">
    <source>
        <dbReference type="Google" id="ProtNLM"/>
    </source>
</evidence>
<keyword evidence="1" id="KW-0732">Signal</keyword>
<dbReference type="Gene3D" id="3.40.30.10">
    <property type="entry name" value="Glutaredoxin"/>
    <property type="match status" value="1"/>
</dbReference>
<proteinExistence type="predicted"/>
<gene>
    <name evidence="2" type="ORF">IAD15_09230</name>
</gene>
<reference evidence="2" key="1">
    <citation type="submission" date="2020-10" db="EMBL/GenBank/DDBJ databases">
        <authorList>
            <person name="Gilroy R."/>
        </authorList>
    </citation>
    <scope>NUCLEOTIDE SEQUENCE</scope>
    <source>
        <strain evidence="2">CHK195-11698</strain>
    </source>
</reference>
<feature type="signal peptide" evidence="1">
    <location>
        <begin position="1"/>
        <end position="22"/>
    </location>
</feature>
<dbReference type="EMBL" id="DVMJ01000078">
    <property type="protein sequence ID" value="HIU14236.1"/>
    <property type="molecule type" value="Genomic_DNA"/>
</dbReference>
<dbReference type="InterPro" id="IPR036249">
    <property type="entry name" value="Thioredoxin-like_sf"/>
</dbReference>
<dbReference type="SUPFAM" id="SSF52833">
    <property type="entry name" value="Thioredoxin-like"/>
    <property type="match status" value="1"/>
</dbReference>
<protein>
    <recommendedName>
        <fullName evidence="4">Thioredoxin-like fold domain-containing protein</fullName>
    </recommendedName>
</protein>
<evidence type="ECO:0000313" key="2">
    <source>
        <dbReference type="EMBL" id="HIU14236.1"/>
    </source>
</evidence>
<reference evidence="2" key="2">
    <citation type="journal article" date="2021" name="PeerJ">
        <title>Extensive microbial diversity within the chicken gut microbiome revealed by metagenomics and culture.</title>
        <authorList>
            <person name="Gilroy R."/>
            <person name="Ravi A."/>
            <person name="Getino M."/>
            <person name="Pursley I."/>
            <person name="Horton D.L."/>
            <person name="Alikhan N.F."/>
            <person name="Baker D."/>
            <person name="Gharbi K."/>
            <person name="Hall N."/>
            <person name="Watson M."/>
            <person name="Adriaenssens E.M."/>
            <person name="Foster-Nyarko E."/>
            <person name="Jarju S."/>
            <person name="Secka A."/>
            <person name="Antonio M."/>
            <person name="Oren A."/>
            <person name="Chaudhuri R.R."/>
            <person name="La Ragione R."/>
            <person name="Hildebrand F."/>
            <person name="Pallen M.J."/>
        </authorList>
    </citation>
    <scope>NUCLEOTIDE SEQUENCE</scope>
    <source>
        <strain evidence="2">CHK195-11698</strain>
    </source>
</reference>
<name>A0A9D1HQA5_9FIRM</name>
<sequence>MFKQLKKWGLLCLMICCVVGLTGCQNSNSKESTEPFDVHFFYSSTCNYCASLRSNLLSKIQEEFGDQVTIYEHEIDDEESKTLYDTFFGVYDAQTDTVINGQLEGVTPEDIGVSELLPLNQYYVPVLVIGDYYAFMGYDSSFDDDYLNDIHLALRGEPLSSKMAAGRWEFKEDA</sequence>